<accession>A0A1I0EK60</accession>
<evidence type="ECO:0000256" key="5">
    <source>
        <dbReference type="ARBA" id="ARBA00023136"/>
    </source>
</evidence>
<evidence type="ECO:0000256" key="2">
    <source>
        <dbReference type="ARBA" id="ARBA00022475"/>
    </source>
</evidence>
<dbReference type="PANTHER" id="PTHR30625">
    <property type="entry name" value="PROTEIN TOLQ"/>
    <property type="match status" value="1"/>
</dbReference>
<feature type="transmembrane region" description="Helical" evidence="7">
    <location>
        <begin position="88"/>
        <end position="111"/>
    </location>
</feature>
<evidence type="ECO:0000256" key="6">
    <source>
        <dbReference type="RuleBase" id="RU004057"/>
    </source>
</evidence>
<sequence>MVFIYDIINTIQDFIETGGDVLVVIAVVIAIMWLLIFERLVFVFAAYRTLKKQAQQGWSSRTDHSSWHAHHIRQAMVSRMSSALNNNLSLIQSLVVLCPLLGLLGTVTGMIEVFDVMAISGSGNARSMASGVSKATIPTMAGMVGSLSGVFAVTWLQRFAKRETQIFEDSLSLVDNNDAMARA</sequence>
<keyword evidence="2" id="KW-1003">Cell membrane</keyword>
<dbReference type="STRING" id="349064.SAMN05660429_01834"/>
<evidence type="ECO:0000313" key="9">
    <source>
        <dbReference type="EMBL" id="SET45817.1"/>
    </source>
</evidence>
<dbReference type="GO" id="GO:0005886">
    <property type="term" value="C:plasma membrane"/>
    <property type="evidence" value="ECO:0007669"/>
    <property type="project" value="UniProtKB-SubCell"/>
</dbReference>
<feature type="domain" description="MotA/TolQ/ExbB proton channel" evidence="8">
    <location>
        <begin position="51"/>
        <end position="168"/>
    </location>
</feature>
<keyword evidence="3 7" id="KW-0812">Transmembrane</keyword>
<dbReference type="AlphaFoldDB" id="A0A1I0EK60"/>
<evidence type="ECO:0000256" key="3">
    <source>
        <dbReference type="ARBA" id="ARBA00022692"/>
    </source>
</evidence>
<evidence type="ECO:0000256" key="7">
    <source>
        <dbReference type="SAM" id="Phobius"/>
    </source>
</evidence>
<dbReference type="Pfam" id="PF01618">
    <property type="entry name" value="MotA_ExbB"/>
    <property type="match status" value="1"/>
</dbReference>
<name>A0A1I0EK60_THASX</name>
<evidence type="ECO:0000259" key="8">
    <source>
        <dbReference type="Pfam" id="PF01618"/>
    </source>
</evidence>
<comment type="subcellular location">
    <subcellularLocation>
        <location evidence="1">Cell membrane</location>
        <topology evidence="1">Multi-pass membrane protein</topology>
    </subcellularLocation>
    <subcellularLocation>
        <location evidence="6">Membrane</location>
        <topology evidence="6">Multi-pass membrane protein</topology>
    </subcellularLocation>
</comment>
<dbReference type="RefSeq" id="WP_093329476.1">
    <property type="nucleotide sequence ID" value="NZ_AP027363.1"/>
</dbReference>
<dbReference type="PANTHER" id="PTHR30625:SF18">
    <property type="entry name" value="TONB2 ENERGY TRANSDUCTION SYSTEM INNER MEMBRANE COMPONENT EXBB"/>
    <property type="match status" value="1"/>
</dbReference>
<dbReference type="Proteomes" id="UP000199308">
    <property type="component" value="Unassembled WGS sequence"/>
</dbReference>
<feature type="transmembrane region" description="Helical" evidence="7">
    <location>
        <begin position="135"/>
        <end position="156"/>
    </location>
</feature>
<proteinExistence type="inferred from homology"/>
<comment type="similarity">
    <text evidence="6">Belongs to the exbB/tolQ family.</text>
</comment>
<keyword evidence="6" id="KW-0813">Transport</keyword>
<dbReference type="InterPro" id="IPR002898">
    <property type="entry name" value="MotA_ExbB_proton_chnl"/>
</dbReference>
<protein>
    <submittedName>
        <fullName evidence="9">Outer membrane transport energization protein ExbB (TC 2.C.1.1.1)</fullName>
    </submittedName>
</protein>
<keyword evidence="4 7" id="KW-1133">Transmembrane helix</keyword>
<keyword evidence="6" id="KW-0653">Protein transport</keyword>
<reference evidence="9 10" key="1">
    <citation type="submission" date="2016-10" db="EMBL/GenBank/DDBJ databases">
        <authorList>
            <person name="de Groot N.N."/>
        </authorList>
    </citation>
    <scope>NUCLEOTIDE SEQUENCE [LARGE SCALE GENOMIC DNA]</scope>
    <source>
        <strain evidence="9 10">DSM 19706</strain>
    </source>
</reference>
<gene>
    <name evidence="9" type="ORF">SAMN05660429_01834</name>
</gene>
<evidence type="ECO:0000313" key="10">
    <source>
        <dbReference type="Proteomes" id="UP000199308"/>
    </source>
</evidence>
<keyword evidence="5 7" id="KW-0472">Membrane</keyword>
<dbReference type="GO" id="GO:0017038">
    <property type="term" value="P:protein import"/>
    <property type="evidence" value="ECO:0007669"/>
    <property type="project" value="TreeGrafter"/>
</dbReference>
<dbReference type="OrthoDB" id="4045at2"/>
<evidence type="ECO:0000256" key="1">
    <source>
        <dbReference type="ARBA" id="ARBA00004651"/>
    </source>
</evidence>
<dbReference type="InterPro" id="IPR050790">
    <property type="entry name" value="ExbB/TolQ_transport"/>
</dbReference>
<evidence type="ECO:0000256" key="4">
    <source>
        <dbReference type="ARBA" id="ARBA00022989"/>
    </source>
</evidence>
<dbReference type="EMBL" id="FOHK01000008">
    <property type="protein sequence ID" value="SET45817.1"/>
    <property type="molecule type" value="Genomic_DNA"/>
</dbReference>
<organism evidence="9 10">
    <name type="scientific">Thalassotalea agarivorans</name>
    <name type="common">Thalassomonas agarivorans</name>
    <dbReference type="NCBI Taxonomy" id="349064"/>
    <lineage>
        <taxon>Bacteria</taxon>
        <taxon>Pseudomonadati</taxon>
        <taxon>Pseudomonadota</taxon>
        <taxon>Gammaproteobacteria</taxon>
        <taxon>Alteromonadales</taxon>
        <taxon>Colwelliaceae</taxon>
        <taxon>Thalassotalea</taxon>
    </lineage>
</organism>
<feature type="transmembrane region" description="Helical" evidence="7">
    <location>
        <begin position="21"/>
        <end position="47"/>
    </location>
</feature>
<keyword evidence="10" id="KW-1185">Reference proteome</keyword>